<feature type="compositionally biased region" description="Low complexity" evidence="1">
    <location>
        <begin position="1"/>
        <end position="18"/>
    </location>
</feature>
<evidence type="ECO:0000313" key="2">
    <source>
        <dbReference type="EMBL" id="CAG9310424.1"/>
    </source>
</evidence>
<dbReference type="Proteomes" id="UP001162131">
    <property type="component" value="Unassembled WGS sequence"/>
</dbReference>
<evidence type="ECO:0000256" key="1">
    <source>
        <dbReference type="SAM" id="MobiDB-lite"/>
    </source>
</evidence>
<gene>
    <name evidence="2" type="ORF">BSTOLATCC_MIC1274</name>
</gene>
<reference evidence="2" key="1">
    <citation type="submission" date="2021-09" db="EMBL/GenBank/DDBJ databases">
        <authorList>
            <consortium name="AG Swart"/>
            <person name="Singh M."/>
            <person name="Singh A."/>
            <person name="Seah K."/>
            <person name="Emmerich C."/>
        </authorList>
    </citation>
    <scope>NUCLEOTIDE SEQUENCE</scope>
    <source>
        <strain evidence="2">ATCC30299</strain>
    </source>
</reference>
<dbReference type="EMBL" id="CAJZBQ010000002">
    <property type="protein sequence ID" value="CAG9310424.1"/>
    <property type="molecule type" value="Genomic_DNA"/>
</dbReference>
<protein>
    <submittedName>
        <fullName evidence="2">Uncharacterized protein</fullName>
    </submittedName>
</protein>
<dbReference type="AlphaFoldDB" id="A0AAU9IH17"/>
<proteinExistence type="predicted"/>
<evidence type="ECO:0000313" key="3">
    <source>
        <dbReference type="Proteomes" id="UP001162131"/>
    </source>
</evidence>
<name>A0AAU9IH17_9CILI</name>
<sequence length="312" mass="36211">MLSEETSTCSESCSDKSSPVTQCTEMDPEFSASFIMIPSPMGQNGSSSILSNENSITAKKRAGRKTSEDTLILGSFRRAQGKKPPKKEYLRCQIIRGHKRLIRNIANNIIPRKTLNQIHTSKESFDAYDKLKQCYEKNKEVLQIVCKTEQGPKTDGQTKRQKMEEKDQDLSKSFNNSYCKSYFESNEVRESYQLYIDYLFSNDSPSELCKKFKFSCCQTMHTSECIDKWNILRYYVSNKMLVDLGVRPWEYRKVTLISEEPEVIQKPPQVRQIELEILELSKQLELTKPIEIDSQIANPHWFHPVLINRTIF</sequence>
<keyword evidence="3" id="KW-1185">Reference proteome</keyword>
<accession>A0AAU9IH17</accession>
<comment type="caution">
    <text evidence="2">The sequence shown here is derived from an EMBL/GenBank/DDBJ whole genome shotgun (WGS) entry which is preliminary data.</text>
</comment>
<organism evidence="2 3">
    <name type="scientific">Blepharisma stoltei</name>
    <dbReference type="NCBI Taxonomy" id="1481888"/>
    <lineage>
        <taxon>Eukaryota</taxon>
        <taxon>Sar</taxon>
        <taxon>Alveolata</taxon>
        <taxon>Ciliophora</taxon>
        <taxon>Postciliodesmatophora</taxon>
        <taxon>Heterotrichea</taxon>
        <taxon>Heterotrichida</taxon>
        <taxon>Blepharismidae</taxon>
        <taxon>Blepharisma</taxon>
    </lineage>
</organism>
<feature type="region of interest" description="Disordered" evidence="1">
    <location>
        <begin position="1"/>
        <end position="22"/>
    </location>
</feature>